<accession>A0AAD5UC90</accession>
<evidence type="ECO:0000256" key="1">
    <source>
        <dbReference type="SAM" id="Coils"/>
    </source>
</evidence>
<dbReference type="Proteomes" id="UP001211065">
    <property type="component" value="Unassembled WGS sequence"/>
</dbReference>
<organism evidence="3 4">
    <name type="scientific">Clydaea vesicula</name>
    <dbReference type="NCBI Taxonomy" id="447962"/>
    <lineage>
        <taxon>Eukaryota</taxon>
        <taxon>Fungi</taxon>
        <taxon>Fungi incertae sedis</taxon>
        <taxon>Chytridiomycota</taxon>
        <taxon>Chytridiomycota incertae sedis</taxon>
        <taxon>Chytridiomycetes</taxon>
        <taxon>Lobulomycetales</taxon>
        <taxon>Lobulomycetaceae</taxon>
        <taxon>Clydaea</taxon>
    </lineage>
</organism>
<evidence type="ECO:0000256" key="2">
    <source>
        <dbReference type="SAM" id="MobiDB-lite"/>
    </source>
</evidence>
<gene>
    <name evidence="3" type="ORF">HK099_004315</name>
</gene>
<feature type="coiled-coil region" evidence="1">
    <location>
        <begin position="424"/>
        <end position="472"/>
    </location>
</feature>
<dbReference type="AlphaFoldDB" id="A0AAD5UC90"/>
<dbReference type="EMBL" id="JADGJW010000003">
    <property type="protein sequence ID" value="KAJ3228322.1"/>
    <property type="molecule type" value="Genomic_DNA"/>
</dbReference>
<feature type="region of interest" description="Disordered" evidence="2">
    <location>
        <begin position="266"/>
        <end position="334"/>
    </location>
</feature>
<sequence length="938" mass="105823">MSGNDTELYIHLLSAYLRHLGANSAPVKGLIMDLAERNVSPIEICKNLNITPEMFHLEEEKKLIKQQQQMQQQEAALQQKQKQLLQQEKERQHRLQQQRQQQEKQQQLLSQQLKEHIQLNKLQQIQQQQHKEELIKSQQLKPQNQEAEQRKPMQIDNDSHNIDGQLDKTHSQQITINNATETLQDFNQISFRKSDIDALKGQKDFQKEQLNVADIFLKKNPSQTKALENLDHSLNSEHKHINTVGTTRVVEKDIIKLGYSVKASSPSIKESKESYSPSRGSVTSSYTSGSPSNATAKSNNQHSVNFSKYKQNNVSGTSNFENRTSLSKSRKEQLSDDMDLIEEDMISITFIKDIDELLNNPESDTLTSPGTIKNSLIKLATESKNTLENIIPNDINITKVSFSADDSPKVKEIKTQLESINISLEENFRNLNKLNSKVANYEQNLEKLNCDQKVLEEDIKLKESEILKLKENLAKIKVLIFNEKKDQENLKENDIPNLNKAIENIKKDQTEVISKLKVFQSLQPKRNVTLNASITQTSSENVSKQFEEAPSNKNDPFLLPSNESPILEPFSGNFELKRKASDEKFTNSQIDNIRRKILVQEEAVEAKPALQASSSVNPLQSTVLEKQVQLPNLNDSSDSGKKNLDSQDASEKAAAELRAKLMMSHSKILPKSADGTTAKVTVEKEEGEIESEEEVPKKSNAPLPSKLRKIPANKNNRSFNYKKAIPETEVDGQIISPLVMEKKDTALSKSDSDRGLVVEKRNYMNKNQRNNKMKYDKNSNSKSSKQLDSHQAAANRLLDFLTSSRASVSNSIMPTSVIPDPMIVLNNAMLLQQQQQQQQHSMFSFSDNDFLQQQQAASLLFQQRAAAATAAMQQQTAVFNQFGYLNSSSVLNSSGFMNPGLLGGMNLPLNNGNSTDSPFNGNGANANVMEYFQRFQNE</sequence>
<protein>
    <submittedName>
        <fullName evidence="3">Uncharacterized protein</fullName>
    </submittedName>
</protein>
<dbReference type="InterPro" id="IPR052145">
    <property type="entry name" value="Mediator/Homeobox_domain"/>
</dbReference>
<feature type="region of interest" description="Disordered" evidence="2">
    <location>
        <begin position="630"/>
        <end position="653"/>
    </location>
</feature>
<dbReference type="PANTHER" id="PTHR24330">
    <property type="entry name" value="HOMEOBOX PROTEIN BARH-LIKE"/>
    <property type="match status" value="1"/>
</dbReference>
<reference evidence="3" key="1">
    <citation type="submission" date="2020-05" db="EMBL/GenBank/DDBJ databases">
        <title>Phylogenomic resolution of chytrid fungi.</title>
        <authorList>
            <person name="Stajich J.E."/>
            <person name="Amses K."/>
            <person name="Simmons R."/>
            <person name="Seto K."/>
            <person name="Myers J."/>
            <person name="Bonds A."/>
            <person name="Quandt C.A."/>
            <person name="Barry K."/>
            <person name="Liu P."/>
            <person name="Grigoriev I."/>
            <person name="Longcore J.E."/>
            <person name="James T.Y."/>
        </authorList>
    </citation>
    <scope>NUCLEOTIDE SEQUENCE</scope>
    <source>
        <strain evidence="3">JEL0476</strain>
    </source>
</reference>
<feature type="compositionally biased region" description="Polar residues" evidence="2">
    <location>
        <begin position="137"/>
        <end position="146"/>
    </location>
</feature>
<evidence type="ECO:0000313" key="4">
    <source>
        <dbReference type="Proteomes" id="UP001211065"/>
    </source>
</evidence>
<proteinExistence type="predicted"/>
<feature type="compositionally biased region" description="Low complexity" evidence="2">
    <location>
        <begin position="274"/>
        <end position="292"/>
    </location>
</feature>
<evidence type="ECO:0000313" key="3">
    <source>
        <dbReference type="EMBL" id="KAJ3228322.1"/>
    </source>
</evidence>
<keyword evidence="4" id="KW-1185">Reference proteome</keyword>
<feature type="compositionally biased region" description="Basic and acidic residues" evidence="2">
    <location>
        <begin position="147"/>
        <end position="158"/>
    </location>
</feature>
<feature type="coiled-coil region" evidence="1">
    <location>
        <begin position="56"/>
        <end position="119"/>
    </location>
</feature>
<feature type="compositionally biased region" description="Polar residues" evidence="2">
    <location>
        <begin position="293"/>
        <end position="327"/>
    </location>
</feature>
<comment type="caution">
    <text evidence="3">The sequence shown here is derived from an EMBL/GenBank/DDBJ whole genome shotgun (WGS) entry which is preliminary data.</text>
</comment>
<feature type="region of interest" description="Disordered" evidence="2">
    <location>
        <begin position="684"/>
        <end position="711"/>
    </location>
</feature>
<name>A0AAD5UC90_9FUNG</name>
<feature type="region of interest" description="Disordered" evidence="2">
    <location>
        <begin position="136"/>
        <end position="158"/>
    </location>
</feature>
<keyword evidence="1" id="KW-0175">Coiled coil</keyword>
<feature type="compositionally biased region" description="Basic and acidic residues" evidence="2">
    <location>
        <begin position="638"/>
        <end position="653"/>
    </location>
</feature>
<feature type="region of interest" description="Disordered" evidence="2">
    <location>
        <begin position="765"/>
        <end position="789"/>
    </location>
</feature>